<comment type="caution">
    <text evidence="1">The sequence shown here is derived from an EMBL/GenBank/DDBJ whole genome shotgun (WGS) entry which is preliminary data.</text>
</comment>
<accession>A0A2V0RJA1</accession>
<sequence length="458" mass="52003">MNEEMENDFEDFVADLAEQMDVNTADRDAHANRDHVVENSKLELNDLGYGRYNQGVKDIQACVADPSRNPLTKNGKLVLSLLGRSNDTTTDDIDEEYKLKASLTTATEKLDSLRVRLNEKLLMMSDFGKDIVERRDAYNVAIKSEEPDRRIQLRMAMESLASAEDQFNMIGDELVRIERDVDRQQVIVDGLDSDLTKFRKRLLLTQFTARSVLFSDPSGIMSKGNMDDIPSEQKDLTSMQLIRQATLKDVISTLSTLEGVHVENDDDSFAMFADTGVGVDDTIKSWSGMLNDNMITDYEYFLNNSSVSKSIQAIFDTAYDMESIRKGNVNYELRKTSSKSTNNTLQRELYFLNLIAQSGYNPTRWAQAFGVPISGIGKRILDEWKDSGYVPITADALTQLFVYEDFNQSIGIDYSRLEETVIEKFKPKDKNKVDADTLRNVFKDLERDNNGDSDLRDN</sequence>
<proteinExistence type="predicted"/>
<name>A0A2V0RJA1_9ZZZZ</name>
<protein>
    <submittedName>
        <fullName evidence="1">Uncharacterized protein</fullName>
    </submittedName>
</protein>
<evidence type="ECO:0000313" key="1">
    <source>
        <dbReference type="EMBL" id="GBH22465.1"/>
    </source>
</evidence>
<reference evidence="1" key="1">
    <citation type="submission" date="2017-04" db="EMBL/GenBank/DDBJ databases">
        <title>Unveiling RNA virosphere associated with marine microorganisms.</title>
        <authorList>
            <person name="Urayama S."/>
            <person name="Takaki Y."/>
            <person name="Nishi S."/>
            <person name="Yoshida Y."/>
            <person name="Deguchi S."/>
            <person name="Takai K."/>
            <person name="Nunoura T."/>
        </authorList>
    </citation>
    <scope>NUCLEOTIDE SEQUENCE</scope>
</reference>
<dbReference type="EMBL" id="BDQC01000084">
    <property type="protein sequence ID" value="GBH22465.1"/>
    <property type="molecule type" value="Genomic_RNA"/>
</dbReference>
<dbReference type="AlphaFoldDB" id="A0A2V0RJA1"/>
<organism evidence="1">
    <name type="scientific">viral metagenome</name>
    <dbReference type="NCBI Taxonomy" id="1070528"/>
    <lineage>
        <taxon>unclassified sequences</taxon>
        <taxon>metagenomes</taxon>
        <taxon>organismal metagenomes</taxon>
    </lineage>
</organism>